<dbReference type="AlphaFoldDB" id="A0A165NW55"/>
<proteinExistence type="predicted"/>
<accession>A0A165NW55</accession>
<evidence type="ECO:0000313" key="2">
    <source>
        <dbReference type="Proteomes" id="UP000076567"/>
    </source>
</evidence>
<comment type="caution">
    <text evidence="1">The sequence shown here is derived from an EMBL/GenBank/DDBJ whole genome shotgun (WGS) entry which is preliminary data.</text>
</comment>
<dbReference type="EMBL" id="LRFC01000006">
    <property type="protein sequence ID" value="KZE67923.1"/>
    <property type="molecule type" value="Genomic_DNA"/>
</dbReference>
<protein>
    <submittedName>
        <fullName evidence="1">Uncharacterized protein</fullName>
    </submittedName>
</protein>
<gene>
    <name evidence="1" type="ORF">AWM68_17265</name>
</gene>
<organism evidence="1 2">
    <name type="scientific">Fictibacillus phosphorivorans</name>
    <dbReference type="NCBI Taxonomy" id="1221500"/>
    <lineage>
        <taxon>Bacteria</taxon>
        <taxon>Bacillati</taxon>
        <taxon>Bacillota</taxon>
        <taxon>Bacilli</taxon>
        <taxon>Bacillales</taxon>
        <taxon>Fictibacillaceae</taxon>
        <taxon>Fictibacillus</taxon>
    </lineage>
</organism>
<name>A0A165NW55_9BACL</name>
<dbReference type="Proteomes" id="UP000076567">
    <property type="component" value="Unassembled WGS sequence"/>
</dbReference>
<keyword evidence="2" id="KW-1185">Reference proteome</keyword>
<dbReference type="OrthoDB" id="2822330at2"/>
<sequence>MSKGKKAKKQIISTAAEMMEQFIEEGTYPHLKQSEEKVKRLTSSMRKRLEQSESKRHEFKDFNLVGRFTAKKIYQTDYISLNEYLYDLGLLLHVVEIDNKSIQENELYLDMIQDFKLEDTFFVKPNFNKLGKSLNALPEEYFIPDDCELTRLARDILILKPQIKDFKNQYDKLKWKLLQLDDFKKLKSLPKEKRKPIPHKYGSLSLSVNQPKYDVSKIYDYIGEWLLIEYGKPSADSLERLILNGTLSKKEIDQFKTVTDVRLDFSVMSIDDERKILTILEGKNQKAAANRRLA</sequence>
<reference evidence="2" key="1">
    <citation type="submission" date="2016-01" db="EMBL/GenBank/DDBJ databases">
        <title>Draft genome of Chromobacterium sp. F49.</title>
        <authorList>
            <person name="Hong K.W."/>
        </authorList>
    </citation>
    <scope>NUCLEOTIDE SEQUENCE [LARGE SCALE GENOMIC DNA]</scope>
    <source>
        <strain evidence="2">P7IIIA</strain>
    </source>
</reference>
<evidence type="ECO:0000313" key="1">
    <source>
        <dbReference type="EMBL" id="KZE67923.1"/>
    </source>
</evidence>
<dbReference type="RefSeq" id="WP_066238275.1">
    <property type="nucleotide sequence ID" value="NZ_LRFC01000006.1"/>
</dbReference>